<dbReference type="InterPro" id="IPR033927">
    <property type="entry name" value="WASPfam_EVH1"/>
</dbReference>
<protein>
    <recommendedName>
        <fullName evidence="5">CRIB domain-containing protein</fullName>
    </recommendedName>
</protein>
<dbReference type="PROSITE" id="PS50229">
    <property type="entry name" value="WH1"/>
    <property type="match status" value="1"/>
</dbReference>
<gene>
    <name evidence="3" type="ORF">HYPSUDRAFT_1071367</name>
</gene>
<dbReference type="InterPro" id="IPR000697">
    <property type="entry name" value="WH1/EVH1_dom"/>
</dbReference>
<evidence type="ECO:0000313" key="4">
    <source>
        <dbReference type="Proteomes" id="UP000054270"/>
    </source>
</evidence>
<dbReference type="STRING" id="945553.A0A0D2P2X4"/>
<proteinExistence type="predicted"/>
<dbReference type="InterPro" id="IPR011993">
    <property type="entry name" value="PH-like_dom_sf"/>
</dbReference>
<dbReference type="OMA" id="MFGFRFD"/>
<sequence>MSFDSIASANARGVERNGSFSGLEQVPYTVLAVAGARVYHTKLSVKDSQWVYSHWKGTLTFGRDVDTPYSIEQGISDTEKHWFRLADDETGRTVWMFKFPENFQYMEDRPFFHVFQGRTRRYGFLFNDDDEATLFGKKVSCLIRRVNVSLTFCSTRVEQAKKTRGGKVNFATRSKSLRSLISSPAPLSFKHVAHVGVNKDGVFEASKGLEGSWTDMLRSLQGHGVSEAALRQSNFGDGFWKGVEAIRTGDDSDADKFEGKFVDCFVLSISLIFSRLAGIMSRKMVSA</sequence>
<reference evidence="4" key="1">
    <citation type="submission" date="2014-04" db="EMBL/GenBank/DDBJ databases">
        <title>Evolutionary Origins and Diversification of the Mycorrhizal Mutualists.</title>
        <authorList>
            <consortium name="DOE Joint Genome Institute"/>
            <consortium name="Mycorrhizal Genomics Consortium"/>
            <person name="Kohler A."/>
            <person name="Kuo A."/>
            <person name="Nagy L.G."/>
            <person name="Floudas D."/>
            <person name="Copeland A."/>
            <person name="Barry K.W."/>
            <person name="Cichocki N."/>
            <person name="Veneault-Fourrey C."/>
            <person name="LaButti K."/>
            <person name="Lindquist E.A."/>
            <person name="Lipzen A."/>
            <person name="Lundell T."/>
            <person name="Morin E."/>
            <person name="Murat C."/>
            <person name="Riley R."/>
            <person name="Ohm R."/>
            <person name="Sun H."/>
            <person name="Tunlid A."/>
            <person name="Henrissat B."/>
            <person name="Grigoriev I.V."/>
            <person name="Hibbett D.S."/>
            <person name="Martin F."/>
        </authorList>
    </citation>
    <scope>NUCLEOTIDE SEQUENCE [LARGE SCALE GENOMIC DNA]</scope>
    <source>
        <strain evidence="4">FD-334 SS-4</strain>
    </source>
</reference>
<accession>A0A0D2P2X4</accession>
<dbReference type="CDD" id="cd01205">
    <property type="entry name" value="EVH1_WASP-like"/>
    <property type="match status" value="1"/>
</dbReference>
<evidence type="ECO:0000313" key="3">
    <source>
        <dbReference type="EMBL" id="KJA25264.1"/>
    </source>
</evidence>
<dbReference type="AlphaFoldDB" id="A0A0D2P2X4"/>
<dbReference type="Gene3D" id="3.90.810.10">
    <property type="entry name" value="CRIB domain"/>
    <property type="match status" value="1"/>
</dbReference>
<name>A0A0D2P2X4_HYPSF</name>
<dbReference type="OrthoDB" id="8963340at2759"/>
<dbReference type="Pfam" id="PF00568">
    <property type="entry name" value="WH1"/>
    <property type="match status" value="1"/>
</dbReference>
<evidence type="ECO:0008006" key="5">
    <source>
        <dbReference type="Google" id="ProtNLM"/>
    </source>
</evidence>
<dbReference type="Gene3D" id="2.30.29.30">
    <property type="entry name" value="Pleckstrin-homology domain (PH domain)/Phosphotyrosine-binding domain (PTB)"/>
    <property type="match status" value="1"/>
</dbReference>
<dbReference type="PROSITE" id="PS50108">
    <property type="entry name" value="CRIB"/>
    <property type="match status" value="1"/>
</dbReference>
<evidence type="ECO:0000259" key="1">
    <source>
        <dbReference type="PROSITE" id="PS50108"/>
    </source>
</evidence>
<dbReference type="InterPro" id="IPR000095">
    <property type="entry name" value="CRIB_dom"/>
</dbReference>
<feature type="domain" description="WH1" evidence="2">
    <location>
        <begin position="23"/>
        <end position="146"/>
    </location>
</feature>
<dbReference type="InterPro" id="IPR036936">
    <property type="entry name" value="CRIB_dom_sf"/>
</dbReference>
<feature type="domain" description="CRIB" evidence="1">
    <location>
        <begin position="181"/>
        <end position="196"/>
    </location>
</feature>
<evidence type="ECO:0000259" key="2">
    <source>
        <dbReference type="PROSITE" id="PS50229"/>
    </source>
</evidence>
<keyword evidence="4" id="KW-1185">Reference proteome</keyword>
<dbReference type="SUPFAM" id="SSF50729">
    <property type="entry name" value="PH domain-like"/>
    <property type="match status" value="1"/>
</dbReference>
<dbReference type="EMBL" id="KN817532">
    <property type="protein sequence ID" value="KJA25264.1"/>
    <property type="molecule type" value="Genomic_DNA"/>
</dbReference>
<dbReference type="Proteomes" id="UP000054270">
    <property type="component" value="Unassembled WGS sequence"/>
</dbReference>
<organism evidence="3 4">
    <name type="scientific">Hypholoma sublateritium (strain FD-334 SS-4)</name>
    <dbReference type="NCBI Taxonomy" id="945553"/>
    <lineage>
        <taxon>Eukaryota</taxon>
        <taxon>Fungi</taxon>
        <taxon>Dikarya</taxon>
        <taxon>Basidiomycota</taxon>
        <taxon>Agaricomycotina</taxon>
        <taxon>Agaricomycetes</taxon>
        <taxon>Agaricomycetidae</taxon>
        <taxon>Agaricales</taxon>
        <taxon>Agaricineae</taxon>
        <taxon>Strophariaceae</taxon>
        <taxon>Hypholoma</taxon>
    </lineage>
</organism>